<gene>
    <name evidence="2" type="ORF">AB0D95_27970</name>
</gene>
<evidence type="ECO:0000313" key="2">
    <source>
        <dbReference type="EMBL" id="MEU9581061.1"/>
    </source>
</evidence>
<proteinExistence type="predicted"/>
<keyword evidence="3" id="KW-1185">Reference proteome</keyword>
<name>A0ABV3EXY4_9ACTN</name>
<reference evidence="2 3" key="1">
    <citation type="submission" date="2024-06" db="EMBL/GenBank/DDBJ databases">
        <title>The Natural Products Discovery Center: Release of the First 8490 Sequenced Strains for Exploring Actinobacteria Biosynthetic Diversity.</title>
        <authorList>
            <person name="Kalkreuter E."/>
            <person name="Kautsar S.A."/>
            <person name="Yang D."/>
            <person name="Bader C.D."/>
            <person name="Teijaro C.N."/>
            <person name="Fluegel L."/>
            <person name="Davis C.M."/>
            <person name="Simpson J.R."/>
            <person name="Lauterbach L."/>
            <person name="Steele A.D."/>
            <person name="Gui C."/>
            <person name="Meng S."/>
            <person name="Li G."/>
            <person name="Viehrig K."/>
            <person name="Ye F."/>
            <person name="Su P."/>
            <person name="Kiefer A.F."/>
            <person name="Nichols A."/>
            <person name="Cepeda A.J."/>
            <person name="Yan W."/>
            <person name="Fan B."/>
            <person name="Jiang Y."/>
            <person name="Adhikari A."/>
            <person name="Zheng C.-J."/>
            <person name="Schuster L."/>
            <person name="Cowan T.M."/>
            <person name="Smanski M.J."/>
            <person name="Chevrette M.G."/>
            <person name="De Carvalho L.P.S."/>
            <person name="Shen B."/>
        </authorList>
    </citation>
    <scope>NUCLEOTIDE SEQUENCE [LARGE SCALE GENOMIC DNA]</scope>
    <source>
        <strain evidence="2 3">NPDC048117</strain>
    </source>
</reference>
<evidence type="ECO:0000256" key="1">
    <source>
        <dbReference type="SAM" id="Phobius"/>
    </source>
</evidence>
<dbReference type="EMBL" id="JBEZNA010000098">
    <property type="protein sequence ID" value="MEU9581061.1"/>
    <property type="molecule type" value="Genomic_DNA"/>
</dbReference>
<accession>A0ABV3EXY4</accession>
<comment type="caution">
    <text evidence="2">The sequence shown here is derived from an EMBL/GenBank/DDBJ whole genome shotgun (WGS) entry which is preliminary data.</text>
</comment>
<feature type="transmembrane region" description="Helical" evidence="1">
    <location>
        <begin position="63"/>
        <end position="89"/>
    </location>
</feature>
<sequence length="103" mass="10611">MSSELEKAARDAVEAADNTRQVELIAAVLAAQQLLAQQQPAPVPAVTAQSTARWIALGAAGSVAAVSLALSAIAVAVGAVAVTCCLLILRGLWQQHLNQQKEN</sequence>
<protein>
    <submittedName>
        <fullName evidence="2">Uncharacterized protein</fullName>
    </submittedName>
</protein>
<dbReference type="RefSeq" id="WP_359277346.1">
    <property type="nucleotide sequence ID" value="NZ_JBEZNA010000098.1"/>
</dbReference>
<organism evidence="2 3">
    <name type="scientific">Streptomyces chilikensis</name>
    <dbReference type="NCBI Taxonomy" id="1194079"/>
    <lineage>
        <taxon>Bacteria</taxon>
        <taxon>Bacillati</taxon>
        <taxon>Actinomycetota</taxon>
        <taxon>Actinomycetes</taxon>
        <taxon>Kitasatosporales</taxon>
        <taxon>Streptomycetaceae</taxon>
        <taxon>Streptomyces</taxon>
    </lineage>
</organism>
<keyword evidence="1" id="KW-0472">Membrane</keyword>
<keyword evidence="1" id="KW-0812">Transmembrane</keyword>
<evidence type="ECO:0000313" key="3">
    <source>
        <dbReference type="Proteomes" id="UP001551584"/>
    </source>
</evidence>
<dbReference type="Proteomes" id="UP001551584">
    <property type="component" value="Unassembled WGS sequence"/>
</dbReference>
<keyword evidence="1" id="KW-1133">Transmembrane helix</keyword>